<dbReference type="PANTHER" id="PTHR36848:SF2">
    <property type="entry name" value="SECRETED PROTEIN"/>
    <property type="match status" value="1"/>
</dbReference>
<dbReference type="PROSITE" id="PS51318">
    <property type="entry name" value="TAT"/>
    <property type="match status" value="1"/>
</dbReference>
<reference evidence="3 4" key="1">
    <citation type="submission" date="2024-06" db="EMBL/GenBank/DDBJ databases">
        <title>The Natural Products Discovery Center: Release of the First 8490 Sequenced Strains for Exploring Actinobacteria Biosynthetic Diversity.</title>
        <authorList>
            <person name="Kalkreuter E."/>
            <person name="Kautsar S.A."/>
            <person name="Yang D."/>
            <person name="Bader C.D."/>
            <person name="Teijaro C.N."/>
            <person name="Fluegel L."/>
            <person name="Davis C.M."/>
            <person name="Simpson J.R."/>
            <person name="Lauterbach L."/>
            <person name="Steele A.D."/>
            <person name="Gui C."/>
            <person name="Meng S."/>
            <person name="Li G."/>
            <person name="Viehrig K."/>
            <person name="Ye F."/>
            <person name="Su P."/>
            <person name="Kiefer A.F."/>
            <person name="Nichols A."/>
            <person name="Cepeda A.J."/>
            <person name="Yan W."/>
            <person name="Fan B."/>
            <person name="Jiang Y."/>
            <person name="Adhikari A."/>
            <person name="Zheng C.-J."/>
            <person name="Schuster L."/>
            <person name="Cowan T.M."/>
            <person name="Smanski M.J."/>
            <person name="Chevrette M.G."/>
            <person name="De Carvalho L.P.S."/>
            <person name="Shen B."/>
        </authorList>
    </citation>
    <scope>NUCLEOTIDE SEQUENCE [LARGE SCALE GENOMIC DNA]</scope>
    <source>
        <strain evidence="3 4">NPDC000632</strain>
    </source>
</reference>
<name>A0ABV1VNN4_9ACTN</name>
<proteinExistence type="predicted"/>
<dbReference type="SUPFAM" id="SSF49785">
    <property type="entry name" value="Galactose-binding domain-like"/>
    <property type="match status" value="1"/>
</dbReference>
<evidence type="ECO:0000313" key="4">
    <source>
        <dbReference type="Proteomes" id="UP001490330"/>
    </source>
</evidence>
<keyword evidence="3" id="KW-0378">Hydrolase</keyword>
<dbReference type="Gene3D" id="2.60.120.260">
    <property type="entry name" value="Galactose-binding domain-like"/>
    <property type="match status" value="1"/>
</dbReference>
<evidence type="ECO:0000313" key="3">
    <source>
        <dbReference type="EMBL" id="MER6907664.1"/>
    </source>
</evidence>
<evidence type="ECO:0000256" key="1">
    <source>
        <dbReference type="SAM" id="MobiDB-lite"/>
    </source>
</evidence>
<sequence length="1022" mass="109450">MRHTPGQEDTFEHDSLRRRALLKMTAAAGAAAALSAGTASAAAAAGEPTTGGEPTTAGATTAKPGGAFARSFSSPAAPVRPKFRWWWPDALVDADEIRREIDRIADAGFGGVEIAAVTHSVSQPIDPSRYGWGTPAWADAVETALGQAKKRGILVDLTLGPAWPAAVPGITPDGNSAIKELAHGVTVVPGGTAFAGPLPEPVTAPDPAATARKVRSVQAVRVVPGTSPTAFPTRLEKDSVTDLASLVEDGRLEWTAPGDGTWLVIACYERGSGQRPEGPAHTTPPSYVVDHFSEAGTRAVIDFWESRILTPRMRRLLRETGGALFEDSLEIETHATLWTPGILAEFERRMGYSLGPYLPALLQTKEKYAFAFDDATNKAVRRDYMEVVTELYVENHLLPVQKWAHGLGLQLRVQPYGLQTDAMYKAALLDVPEGESLGFKNLDDFRCLAGGRDMGGKLVLSNEAGGTAGGAYATTWDATLRKLVTQYAAGVNQAVFHGFAYADAPGATWPGFAAFSPYNGGSGYGEAWGPRQPTWRHVPDVAGYLSRIQQVLQTGVNKADIGVLWQKGYAGSGLGASWFSADGIPAGWTHLFLSPRLLSLPGAVVRDGRFAPDGPAFKALLVDGDVMINREHTLQLDVAEKLVGYARKGLPVIVIGDWKDGHVPGLPKTGDNERLLELIAELLAQPSVSNVPDRPDVPQGIAALGLERDVEYAQSSMLLHAHRADTEADYYFFANDSVSKKNSTGTRISHDVTLTLRRPDAVPYVLDAWTGTIEPLATYTRLGDGRLRLRITLEPGATTIIATARPGKWIPGPAPRWNATSSEAAEVRRAEGGRLEIRDTRPGTYTTVLQSGATVSATIEEVAEPMALTRWTLTAEDWTPGATASSTTRTLRTVELDGLRPWPEIPELADASGVGRYRTTVKLGAAWTGGHGARLELGEVFDTYRVTVNGRALPPADQLTPVVDVGPYLRRGTNTIEVEVATSLLNRLRVANAPVFGVAKRQNYGLVGPVRLVPYGRAVVGA</sequence>
<dbReference type="Pfam" id="PF17132">
    <property type="entry name" value="Glyco_hydro_106"/>
    <property type="match status" value="2"/>
</dbReference>
<dbReference type="PANTHER" id="PTHR36848">
    <property type="entry name" value="DNA-BINDING PROTEIN (PUTATIVE SECRETED PROTEIN)-RELATED"/>
    <property type="match status" value="1"/>
</dbReference>
<keyword evidence="4" id="KW-1185">Reference proteome</keyword>
<dbReference type="RefSeq" id="WP_350721568.1">
    <property type="nucleotide sequence ID" value="NZ_JBEPCO010000027.1"/>
</dbReference>
<feature type="region of interest" description="Disordered" evidence="1">
    <location>
        <begin position="44"/>
        <end position="74"/>
    </location>
</feature>
<dbReference type="Proteomes" id="UP001490330">
    <property type="component" value="Unassembled WGS sequence"/>
</dbReference>
<dbReference type="InterPro" id="IPR008979">
    <property type="entry name" value="Galactose-bd-like_sf"/>
</dbReference>
<protein>
    <submittedName>
        <fullName evidence="3">Glycosyl hydrolase</fullName>
    </submittedName>
</protein>
<keyword evidence="2" id="KW-0732">Signal</keyword>
<evidence type="ECO:0000256" key="2">
    <source>
        <dbReference type="SAM" id="SignalP"/>
    </source>
</evidence>
<dbReference type="EMBL" id="JBEPCV010000035">
    <property type="protein sequence ID" value="MER6907664.1"/>
    <property type="molecule type" value="Genomic_DNA"/>
</dbReference>
<comment type="caution">
    <text evidence="3">The sequence shown here is derived from an EMBL/GenBank/DDBJ whole genome shotgun (WGS) entry which is preliminary data.</text>
</comment>
<feature type="chain" id="PRO_5045689142" evidence="2">
    <location>
        <begin position="42"/>
        <end position="1022"/>
    </location>
</feature>
<dbReference type="InterPro" id="IPR006311">
    <property type="entry name" value="TAT_signal"/>
</dbReference>
<dbReference type="GO" id="GO:0016787">
    <property type="term" value="F:hydrolase activity"/>
    <property type="evidence" value="ECO:0007669"/>
    <property type="project" value="UniProtKB-KW"/>
</dbReference>
<organism evidence="3 4">
    <name type="scientific">Streptomyces flaveolus</name>
    <dbReference type="NCBI Taxonomy" id="67297"/>
    <lineage>
        <taxon>Bacteria</taxon>
        <taxon>Bacillati</taxon>
        <taxon>Actinomycetota</taxon>
        <taxon>Actinomycetes</taxon>
        <taxon>Kitasatosporales</taxon>
        <taxon>Streptomycetaceae</taxon>
        <taxon>Streptomyces</taxon>
    </lineage>
</organism>
<feature type="signal peptide" evidence="2">
    <location>
        <begin position="1"/>
        <end position="41"/>
    </location>
</feature>
<dbReference type="InterPro" id="IPR053161">
    <property type="entry name" value="Ulvan_degrading_GH"/>
</dbReference>
<accession>A0ABV1VNN4</accession>
<gene>
    <name evidence="3" type="ORF">ABT322_28855</name>
</gene>